<keyword evidence="6 11" id="KW-0456">Lyase</keyword>
<dbReference type="RefSeq" id="WP_146683015.1">
    <property type="nucleotide sequence ID" value="NZ_CP019646.1"/>
</dbReference>
<comment type="cofactor">
    <cofactor evidence="1">
        <name>Mg(2+)</name>
        <dbReference type="ChEBI" id="CHEBI:18420"/>
    </cofactor>
</comment>
<evidence type="ECO:0000259" key="9">
    <source>
        <dbReference type="Pfam" id="PF00425"/>
    </source>
</evidence>
<dbReference type="EMBL" id="CP019646">
    <property type="protein sequence ID" value="AQQ70777.1"/>
    <property type="molecule type" value="Genomic_DNA"/>
</dbReference>
<evidence type="ECO:0000256" key="7">
    <source>
        <dbReference type="ARBA" id="ARBA00025634"/>
    </source>
</evidence>
<dbReference type="GO" id="GO:0046872">
    <property type="term" value="F:metal ion binding"/>
    <property type="evidence" value="ECO:0007669"/>
    <property type="project" value="UniProtKB-KW"/>
</dbReference>
<evidence type="ECO:0000313" key="12">
    <source>
        <dbReference type="Proteomes" id="UP000188181"/>
    </source>
</evidence>
<proteinExistence type="predicted"/>
<dbReference type="Gene3D" id="3.60.120.10">
    <property type="entry name" value="Anthranilate synthase"/>
    <property type="match status" value="1"/>
</dbReference>
<evidence type="ECO:0000256" key="2">
    <source>
        <dbReference type="ARBA" id="ARBA00011575"/>
    </source>
</evidence>
<evidence type="ECO:0000256" key="5">
    <source>
        <dbReference type="ARBA" id="ARBA00022842"/>
    </source>
</evidence>
<gene>
    <name evidence="11" type="primary">trpE</name>
    <name evidence="11" type="ORF">SMSP2_01138</name>
</gene>
<comment type="catalytic activity">
    <reaction evidence="8">
        <text>chorismate + L-glutamine = anthranilate + pyruvate + L-glutamate + H(+)</text>
        <dbReference type="Rhea" id="RHEA:21732"/>
        <dbReference type="ChEBI" id="CHEBI:15361"/>
        <dbReference type="ChEBI" id="CHEBI:15378"/>
        <dbReference type="ChEBI" id="CHEBI:16567"/>
        <dbReference type="ChEBI" id="CHEBI:29748"/>
        <dbReference type="ChEBI" id="CHEBI:29985"/>
        <dbReference type="ChEBI" id="CHEBI:58359"/>
        <dbReference type="EC" id="4.1.3.27"/>
    </reaction>
</comment>
<organism evidence="11 12">
    <name type="scientific">Limihaloglobus sulfuriphilus</name>
    <dbReference type="NCBI Taxonomy" id="1851148"/>
    <lineage>
        <taxon>Bacteria</taxon>
        <taxon>Pseudomonadati</taxon>
        <taxon>Planctomycetota</taxon>
        <taxon>Phycisphaerae</taxon>
        <taxon>Sedimentisphaerales</taxon>
        <taxon>Sedimentisphaeraceae</taxon>
        <taxon>Limihaloglobus</taxon>
    </lineage>
</organism>
<dbReference type="PRINTS" id="PR00095">
    <property type="entry name" value="ANTSNTHASEI"/>
</dbReference>
<evidence type="ECO:0000256" key="1">
    <source>
        <dbReference type="ARBA" id="ARBA00001946"/>
    </source>
</evidence>
<name>A0A1Q2MEQ2_9BACT</name>
<evidence type="ECO:0000256" key="8">
    <source>
        <dbReference type="ARBA" id="ARBA00047683"/>
    </source>
</evidence>
<dbReference type="Pfam" id="PF00425">
    <property type="entry name" value="Chorismate_bind"/>
    <property type="match status" value="1"/>
</dbReference>
<dbReference type="PANTHER" id="PTHR11236:SF48">
    <property type="entry name" value="ISOCHORISMATE SYNTHASE MENF"/>
    <property type="match status" value="1"/>
</dbReference>
<evidence type="ECO:0000256" key="6">
    <source>
        <dbReference type="ARBA" id="ARBA00023239"/>
    </source>
</evidence>
<evidence type="ECO:0000256" key="4">
    <source>
        <dbReference type="ARBA" id="ARBA00022723"/>
    </source>
</evidence>
<dbReference type="Pfam" id="PF04715">
    <property type="entry name" value="Anth_synt_I_N"/>
    <property type="match status" value="1"/>
</dbReference>
<dbReference type="Proteomes" id="UP000188181">
    <property type="component" value="Chromosome"/>
</dbReference>
<dbReference type="KEGG" id="pbas:SMSP2_01138"/>
<comment type="subunit">
    <text evidence="2">Heterotetramer consisting of two non-identical subunits: a beta subunit (TrpG) and a large alpha subunit (TrpE).</text>
</comment>
<protein>
    <recommendedName>
        <fullName evidence="3">Anthranilate synthase component 1</fullName>
    </recommendedName>
</protein>
<reference evidence="12" key="1">
    <citation type="submission" date="2017-02" db="EMBL/GenBank/DDBJ databases">
        <title>Comparative genomics and description of representatives of a novel lineage of planctomycetes thriving in anoxic sediments.</title>
        <authorList>
            <person name="Spring S."/>
            <person name="Bunk B."/>
            <person name="Sproer C."/>
        </authorList>
    </citation>
    <scope>NUCLEOTIDE SEQUENCE [LARGE SCALE GENOMIC DNA]</scope>
    <source>
        <strain evidence="12">SM-Chi-D1</strain>
    </source>
</reference>
<evidence type="ECO:0000256" key="3">
    <source>
        <dbReference type="ARBA" id="ARBA00020653"/>
    </source>
</evidence>
<dbReference type="InterPro" id="IPR006805">
    <property type="entry name" value="Anth_synth_I_N"/>
</dbReference>
<dbReference type="OrthoDB" id="9803598at2"/>
<evidence type="ECO:0000313" key="11">
    <source>
        <dbReference type="EMBL" id="AQQ70777.1"/>
    </source>
</evidence>
<keyword evidence="5" id="KW-0460">Magnesium</keyword>
<evidence type="ECO:0000259" key="10">
    <source>
        <dbReference type="Pfam" id="PF04715"/>
    </source>
</evidence>
<feature type="domain" description="Chorismate-utilising enzyme C-terminal" evidence="9">
    <location>
        <begin position="226"/>
        <end position="479"/>
    </location>
</feature>
<keyword evidence="4" id="KW-0479">Metal-binding</keyword>
<accession>A0A1Q2MEQ2</accession>
<feature type="domain" description="Anthranilate synthase component I N-terminal" evidence="10">
    <location>
        <begin position="31"/>
        <end position="171"/>
    </location>
</feature>
<dbReference type="InterPro" id="IPR005801">
    <property type="entry name" value="ADC_synthase"/>
</dbReference>
<dbReference type="InterPro" id="IPR015890">
    <property type="entry name" value="Chorismate_C"/>
</dbReference>
<dbReference type="AlphaFoldDB" id="A0A1Q2MEQ2"/>
<dbReference type="PANTHER" id="PTHR11236">
    <property type="entry name" value="AMINOBENZOATE/ANTHRANILATE SYNTHASE"/>
    <property type="match status" value="1"/>
</dbReference>
<dbReference type="STRING" id="1851148.SMSP2_01138"/>
<dbReference type="InterPro" id="IPR019999">
    <property type="entry name" value="Anth_synth_I-like"/>
</dbReference>
<comment type="function">
    <text evidence="7">Part of a heterotetrameric complex that catalyzes the two-step biosynthesis of anthranilate, an intermediate in the biosynthesis of L-tryptophan. In the first step, the glutamine-binding beta subunit (TrpG) of anthranilate synthase (AS) provides the glutamine amidotransferase activity which generates ammonia as a substrate that, along with chorismate, is used in the second step, catalyzed by the large alpha subunit of AS (TrpE) to produce anthranilate. In the absence of TrpG, TrpE can synthesize anthranilate directly from chorismate and high concentrations of ammonia.</text>
</comment>
<dbReference type="GO" id="GO:0004049">
    <property type="term" value="F:anthranilate synthase activity"/>
    <property type="evidence" value="ECO:0007669"/>
    <property type="project" value="UniProtKB-EC"/>
</dbReference>
<keyword evidence="12" id="KW-1185">Reference proteome</keyword>
<sequence length="494" mass="55299">MLLQTFPECNRFRELAENANVIPVCAEVLADTETPVSLLKRFYRGRGPVCLLESVEGGERWSRYSFLGISARATVQVYRDSVVINENGRMKTIPHGGKPLETLREIMKGYKPAQIPELPRFWGGLIGYFTYEAVSFFEPKIINKLPEDKPLASFMIPETVIIFDNIRKTMTVVSLAFKDANEDVDTLYHFAEERLKDTLSAIESRDKYSTPIQGKSDMTLKPLVEKDTFIERVEYVKEQIKAGEIIQCVISQPFVSDAPKDVISLYQAQRYINPSPYMYFIHLGGTVLIGSSPETMVRVENRTASLRPIAGTRQRGGSEQEDRRLADELLRDEKERAEHIMLVDLGRNDLGRVAKTGTVQVTDLMVVERYSHVMHLVSNVTCDIEDGYDSFDLFGCSFPAGTLSGAPKVRAMEIIAEMEDTPRGPYGGGVGYFCFSGNMDFAITIRTASIEDGKLTVQAGAGIVYDSVPESEYTETVNKAGSVQKALELLRKNQ</sequence>
<dbReference type="GO" id="GO:0000162">
    <property type="term" value="P:L-tryptophan biosynthetic process"/>
    <property type="evidence" value="ECO:0007669"/>
    <property type="project" value="TreeGrafter"/>
</dbReference>
<dbReference type="SUPFAM" id="SSF56322">
    <property type="entry name" value="ADC synthase"/>
    <property type="match status" value="1"/>
</dbReference>